<gene>
    <name evidence="2" type="ORF">GCM10010394_27420</name>
</gene>
<keyword evidence="3" id="KW-1185">Reference proteome</keyword>
<comment type="caution">
    <text evidence="2">The sequence shown here is derived from an EMBL/GenBank/DDBJ whole genome shotgun (WGS) entry which is preliminary data.</text>
</comment>
<feature type="transmembrane region" description="Helical" evidence="1">
    <location>
        <begin position="181"/>
        <end position="200"/>
    </location>
</feature>
<dbReference type="RefSeq" id="WP_344073787.1">
    <property type="nucleotide sequence ID" value="NZ_BAAACA010000014.1"/>
</dbReference>
<feature type="transmembrane region" description="Helical" evidence="1">
    <location>
        <begin position="138"/>
        <end position="161"/>
    </location>
</feature>
<feature type="transmembrane region" description="Helical" evidence="1">
    <location>
        <begin position="362"/>
        <end position="384"/>
    </location>
</feature>
<dbReference type="Proteomes" id="UP001500668">
    <property type="component" value="Unassembled WGS sequence"/>
</dbReference>
<name>A0ABN1FRN8_9ACTN</name>
<evidence type="ECO:0008006" key="4">
    <source>
        <dbReference type="Google" id="ProtNLM"/>
    </source>
</evidence>
<keyword evidence="1" id="KW-0472">Membrane</keyword>
<dbReference type="EMBL" id="BAAACA010000014">
    <property type="protein sequence ID" value="GAA0596381.1"/>
    <property type="molecule type" value="Genomic_DNA"/>
</dbReference>
<feature type="transmembrane region" description="Helical" evidence="1">
    <location>
        <begin position="239"/>
        <end position="263"/>
    </location>
</feature>
<evidence type="ECO:0000313" key="2">
    <source>
        <dbReference type="EMBL" id="GAA0596381.1"/>
    </source>
</evidence>
<evidence type="ECO:0000313" key="3">
    <source>
        <dbReference type="Proteomes" id="UP001500668"/>
    </source>
</evidence>
<accession>A0ABN1FRN8</accession>
<sequence length="411" mass="44156">MEGVRVALHPLTFVEEGEDVVIGRSDIDSFAVFPADAAAVVGWLRDGATIADAARRYTAAYGEEADIQDLVDTLDELRFIRRDDESGPSPQAPRTVPLQRLGSAVFSAPAWALYAVLTSAAVAVAVGHPQLRPGPAKVFFSPSLLLVELASFLGQFPGIALHESFHVLAGRRLGLPSRLSLGRRLYFVVFQTTLVGLMGVPRRKRVLPVLAGLLADALVASVLVLAAQADLLAHDEVTVWGGLALALAFGALMRMAWQCLFFLETDLHHLFAHTLALPDLQELARAYLRERTARLRRHTPATTVTARATDRELAVLRWYVPLLVLGSVALCVLAATAALPVLVGFATRFHSALSSGSLDQGFWDAAVAALIMCTQFGVAAWIAVRDRLRRAAAARGAIGSPPSAQKETPRA</sequence>
<proteinExistence type="predicted"/>
<keyword evidence="1" id="KW-0812">Transmembrane</keyword>
<feature type="transmembrane region" description="Helical" evidence="1">
    <location>
        <begin position="104"/>
        <end position="126"/>
    </location>
</feature>
<keyword evidence="1" id="KW-1133">Transmembrane helix</keyword>
<organism evidence="2 3">
    <name type="scientific">Streptomyces crystallinus</name>
    <dbReference type="NCBI Taxonomy" id="68191"/>
    <lineage>
        <taxon>Bacteria</taxon>
        <taxon>Bacillati</taxon>
        <taxon>Actinomycetota</taxon>
        <taxon>Actinomycetes</taxon>
        <taxon>Kitasatosporales</taxon>
        <taxon>Streptomycetaceae</taxon>
        <taxon>Streptomyces</taxon>
    </lineage>
</organism>
<feature type="transmembrane region" description="Helical" evidence="1">
    <location>
        <begin position="318"/>
        <end position="342"/>
    </location>
</feature>
<evidence type="ECO:0000256" key="1">
    <source>
        <dbReference type="SAM" id="Phobius"/>
    </source>
</evidence>
<reference evidence="2 3" key="1">
    <citation type="journal article" date="2019" name="Int. J. Syst. Evol. Microbiol.">
        <title>The Global Catalogue of Microorganisms (GCM) 10K type strain sequencing project: providing services to taxonomists for standard genome sequencing and annotation.</title>
        <authorList>
            <consortium name="The Broad Institute Genomics Platform"/>
            <consortium name="The Broad Institute Genome Sequencing Center for Infectious Disease"/>
            <person name="Wu L."/>
            <person name="Ma J."/>
        </authorList>
    </citation>
    <scope>NUCLEOTIDE SEQUENCE [LARGE SCALE GENOMIC DNA]</scope>
    <source>
        <strain evidence="2 3">JCM 5067</strain>
    </source>
</reference>
<protein>
    <recommendedName>
        <fullName evidence="4">PqqD family protein</fullName>
    </recommendedName>
</protein>
<feature type="transmembrane region" description="Helical" evidence="1">
    <location>
        <begin position="207"/>
        <end position="227"/>
    </location>
</feature>